<accession>A0A1G6PLD1</accession>
<dbReference type="InterPro" id="IPR017937">
    <property type="entry name" value="Thioredoxin_CS"/>
</dbReference>
<dbReference type="Pfam" id="PF00085">
    <property type="entry name" value="Thioredoxin"/>
    <property type="match status" value="1"/>
</dbReference>
<evidence type="ECO:0000256" key="5">
    <source>
        <dbReference type="ARBA" id="ARBA00023284"/>
    </source>
</evidence>
<dbReference type="Gene3D" id="3.40.30.10">
    <property type="entry name" value="Glutaredoxin"/>
    <property type="match status" value="1"/>
</dbReference>
<dbReference type="GO" id="GO:0045454">
    <property type="term" value="P:cell redox homeostasis"/>
    <property type="evidence" value="ECO:0007669"/>
    <property type="project" value="TreeGrafter"/>
</dbReference>
<dbReference type="PROSITE" id="PS00194">
    <property type="entry name" value="THIOREDOXIN_1"/>
    <property type="match status" value="1"/>
</dbReference>
<dbReference type="FunFam" id="3.40.30.10:FF:000001">
    <property type="entry name" value="Thioredoxin"/>
    <property type="match status" value="1"/>
</dbReference>
<feature type="site" description="Deprotonates C-terminal active site Cys" evidence="8">
    <location>
        <position position="27"/>
    </location>
</feature>
<keyword evidence="4 9" id="KW-1015">Disulfide bond</keyword>
<dbReference type="InterPro" id="IPR036249">
    <property type="entry name" value="Thioredoxin-like_sf"/>
</dbReference>
<gene>
    <name evidence="11" type="ORF">SAMN05216174_104337</name>
</gene>
<evidence type="ECO:0000313" key="12">
    <source>
        <dbReference type="Proteomes" id="UP000199501"/>
    </source>
</evidence>
<dbReference type="PANTHER" id="PTHR45663:SF11">
    <property type="entry name" value="GEO12009P1"/>
    <property type="match status" value="1"/>
</dbReference>
<dbReference type="EMBL" id="FMZZ01000004">
    <property type="protein sequence ID" value="SDC80434.1"/>
    <property type="molecule type" value="Genomic_DNA"/>
</dbReference>
<evidence type="ECO:0000256" key="2">
    <source>
        <dbReference type="ARBA" id="ARBA00022448"/>
    </source>
</evidence>
<comment type="similarity">
    <text evidence="1 7">Belongs to the thioredoxin family.</text>
</comment>
<organism evidence="11 12">
    <name type="scientific">Actinokineospora iranica</name>
    <dbReference type="NCBI Taxonomy" id="1271860"/>
    <lineage>
        <taxon>Bacteria</taxon>
        <taxon>Bacillati</taxon>
        <taxon>Actinomycetota</taxon>
        <taxon>Actinomycetes</taxon>
        <taxon>Pseudonocardiales</taxon>
        <taxon>Pseudonocardiaceae</taxon>
        <taxon>Actinokineospora</taxon>
    </lineage>
</organism>
<dbReference type="RefSeq" id="WP_091449974.1">
    <property type="nucleotide sequence ID" value="NZ_FMZZ01000004.1"/>
</dbReference>
<proteinExistence type="inferred from homology"/>
<name>A0A1G6PLD1_9PSEU</name>
<keyword evidence="3" id="KW-0249">Electron transport</keyword>
<feature type="site" description="Contributes to redox potential value" evidence="8">
    <location>
        <position position="35"/>
    </location>
</feature>
<feature type="site" description="Contributes to redox potential value" evidence="8">
    <location>
        <position position="34"/>
    </location>
</feature>
<evidence type="ECO:0000259" key="10">
    <source>
        <dbReference type="PROSITE" id="PS51352"/>
    </source>
</evidence>
<keyword evidence="2" id="KW-0813">Transport</keyword>
<evidence type="ECO:0000256" key="3">
    <source>
        <dbReference type="ARBA" id="ARBA00022982"/>
    </source>
</evidence>
<dbReference type="CDD" id="cd02947">
    <property type="entry name" value="TRX_family"/>
    <property type="match status" value="1"/>
</dbReference>
<protein>
    <recommendedName>
        <fullName evidence="6 7">Thioredoxin</fullName>
    </recommendedName>
</protein>
<feature type="domain" description="Thioredoxin" evidence="10">
    <location>
        <begin position="1"/>
        <end position="109"/>
    </location>
</feature>
<dbReference type="NCBIfam" id="TIGR01068">
    <property type="entry name" value="thioredoxin"/>
    <property type="match status" value="1"/>
</dbReference>
<dbReference type="Proteomes" id="UP000199501">
    <property type="component" value="Unassembled WGS sequence"/>
</dbReference>
<evidence type="ECO:0000313" key="11">
    <source>
        <dbReference type="EMBL" id="SDC80434.1"/>
    </source>
</evidence>
<dbReference type="PRINTS" id="PR00421">
    <property type="entry name" value="THIOREDOXIN"/>
</dbReference>
<dbReference type="AlphaFoldDB" id="A0A1G6PLD1"/>
<dbReference type="SUPFAM" id="SSF52833">
    <property type="entry name" value="Thioredoxin-like"/>
    <property type="match status" value="1"/>
</dbReference>
<dbReference type="InterPro" id="IPR013766">
    <property type="entry name" value="Thioredoxin_domain"/>
</dbReference>
<feature type="disulfide bond" description="Redox-active" evidence="9">
    <location>
        <begin position="33"/>
        <end position="36"/>
    </location>
</feature>
<dbReference type="PANTHER" id="PTHR45663">
    <property type="entry name" value="GEO12009P1"/>
    <property type="match status" value="1"/>
</dbReference>
<evidence type="ECO:0000256" key="9">
    <source>
        <dbReference type="PIRSR" id="PIRSR000077-4"/>
    </source>
</evidence>
<feature type="active site" description="Nucleophile" evidence="8">
    <location>
        <position position="36"/>
    </location>
</feature>
<dbReference type="OrthoDB" id="9790390at2"/>
<feature type="active site" description="Nucleophile" evidence="8">
    <location>
        <position position="33"/>
    </location>
</feature>
<sequence length="109" mass="11724">MAGNTVTVTESSFADDVLTSDKPVIVDFWATWCGPCRMVAPVLEEIAAAHSDKITVAKVDIDKNPGVARDYQILSVPTMMVFQGGKPVKTIVGAKPKATLLKDLEDYLA</sequence>
<keyword evidence="12" id="KW-1185">Reference proteome</keyword>
<evidence type="ECO:0000256" key="4">
    <source>
        <dbReference type="ARBA" id="ARBA00023157"/>
    </source>
</evidence>
<dbReference type="PIRSF" id="PIRSF000077">
    <property type="entry name" value="Thioredoxin"/>
    <property type="match status" value="1"/>
</dbReference>
<dbReference type="GO" id="GO:0015035">
    <property type="term" value="F:protein-disulfide reductase activity"/>
    <property type="evidence" value="ECO:0007669"/>
    <property type="project" value="UniProtKB-UniRule"/>
</dbReference>
<evidence type="ECO:0000256" key="7">
    <source>
        <dbReference type="PIRNR" id="PIRNR000077"/>
    </source>
</evidence>
<evidence type="ECO:0000256" key="1">
    <source>
        <dbReference type="ARBA" id="ARBA00008987"/>
    </source>
</evidence>
<evidence type="ECO:0000256" key="8">
    <source>
        <dbReference type="PIRSR" id="PIRSR000077-1"/>
    </source>
</evidence>
<dbReference type="GO" id="GO:0005829">
    <property type="term" value="C:cytosol"/>
    <property type="evidence" value="ECO:0007669"/>
    <property type="project" value="TreeGrafter"/>
</dbReference>
<dbReference type="PROSITE" id="PS51352">
    <property type="entry name" value="THIOREDOXIN_2"/>
    <property type="match status" value="1"/>
</dbReference>
<keyword evidence="5 9" id="KW-0676">Redox-active center</keyword>
<reference evidence="12" key="1">
    <citation type="submission" date="2016-10" db="EMBL/GenBank/DDBJ databases">
        <authorList>
            <person name="Varghese N."/>
            <person name="Submissions S."/>
        </authorList>
    </citation>
    <scope>NUCLEOTIDE SEQUENCE [LARGE SCALE GENOMIC DNA]</scope>
    <source>
        <strain evidence="12">IBRC-M 10403</strain>
    </source>
</reference>
<dbReference type="InterPro" id="IPR005746">
    <property type="entry name" value="Thioredoxin"/>
</dbReference>
<evidence type="ECO:0000256" key="6">
    <source>
        <dbReference type="NCBIfam" id="TIGR01068"/>
    </source>
</evidence>
<dbReference type="STRING" id="1271860.SAMN05216174_104337"/>